<dbReference type="SUPFAM" id="SSF52799">
    <property type="entry name" value="(Phosphotyrosine protein) phosphatases II"/>
    <property type="match status" value="1"/>
</dbReference>
<dbReference type="EMBL" id="LN890655">
    <property type="protein sequence ID" value="CUS04052.2"/>
    <property type="molecule type" value="Genomic_DNA"/>
</dbReference>
<sequence length="150" mass="16496">MSTDEIFNYVKVSDRLSTAGQPTAEQLHDLAADGFTAVINLATYNPGHSLADEGRLVGALGMAYVHIPVEWGNPTDADYDAFEQAMSQLAGEKLLIHCAANFRATAFYGLYAHEHRGWSAEQAAAFRTPIWAGSDYPIWEAFIAQRMERG</sequence>
<feature type="domain" description="Beta-lactamase hydrolase-like protein phosphatase-like" evidence="1">
    <location>
        <begin position="12"/>
        <end position="108"/>
    </location>
</feature>
<dbReference type="RefSeq" id="WP_095043452.1">
    <property type="nucleotide sequence ID" value="NZ_LN890655.1"/>
</dbReference>
<evidence type="ECO:0000259" key="1">
    <source>
        <dbReference type="Pfam" id="PF04273"/>
    </source>
</evidence>
<keyword evidence="3" id="KW-1185">Reference proteome</keyword>
<organism evidence="2 3">
    <name type="scientific">Candidatus Promineifilum breve</name>
    <dbReference type="NCBI Taxonomy" id="1806508"/>
    <lineage>
        <taxon>Bacteria</taxon>
        <taxon>Bacillati</taxon>
        <taxon>Chloroflexota</taxon>
        <taxon>Ardenticatenia</taxon>
        <taxon>Candidatus Promineifilales</taxon>
        <taxon>Candidatus Promineifilaceae</taxon>
        <taxon>Candidatus Promineifilum</taxon>
    </lineage>
</organism>
<dbReference type="AlphaFoldDB" id="A0A160T316"/>
<evidence type="ECO:0000313" key="3">
    <source>
        <dbReference type="Proteomes" id="UP000215027"/>
    </source>
</evidence>
<accession>A0A160T316</accession>
<dbReference type="OrthoDB" id="7391097at2"/>
<dbReference type="Gene3D" id="3.90.190.10">
    <property type="entry name" value="Protein tyrosine phosphatase superfamily"/>
    <property type="match status" value="1"/>
</dbReference>
<dbReference type="InterPro" id="IPR029021">
    <property type="entry name" value="Prot-tyrosine_phosphatase-like"/>
</dbReference>
<dbReference type="Pfam" id="PF04273">
    <property type="entry name" value="BLH_phosphatase"/>
    <property type="match status" value="1"/>
</dbReference>
<dbReference type="Proteomes" id="UP000215027">
    <property type="component" value="Chromosome I"/>
</dbReference>
<protein>
    <recommendedName>
        <fullName evidence="1">Beta-lactamase hydrolase-like protein phosphatase-like domain-containing protein</fullName>
    </recommendedName>
</protein>
<dbReference type="CDD" id="cd14503">
    <property type="entry name" value="PTP-bact"/>
    <property type="match status" value="1"/>
</dbReference>
<evidence type="ECO:0000313" key="2">
    <source>
        <dbReference type="EMBL" id="CUS04052.2"/>
    </source>
</evidence>
<proteinExistence type="predicted"/>
<reference evidence="2" key="1">
    <citation type="submission" date="2016-01" db="EMBL/GenBank/DDBJ databases">
        <authorList>
            <person name="Mcilroy J.S."/>
            <person name="Karst M S."/>
            <person name="Albertsen M."/>
        </authorList>
    </citation>
    <scope>NUCLEOTIDE SEQUENCE</scope>
    <source>
        <strain evidence="2">Cfx-K</strain>
    </source>
</reference>
<gene>
    <name evidence="2" type="ORF">CFX0092_A2174</name>
</gene>
<name>A0A160T316_9CHLR</name>
<dbReference type="KEGG" id="pbf:CFX0092_A2174"/>
<dbReference type="InterPro" id="IPR005939">
    <property type="entry name" value="BLH_phosphatase-like"/>
</dbReference>
<dbReference type="GO" id="GO:0016787">
    <property type="term" value="F:hydrolase activity"/>
    <property type="evidence" value="ECO:0007669"/>
    <property type="project" value="InterPro"/>
</dbReference>